<dbReference type="GO" id="GO:0016887">
    <property type="term" value="F:ATP hydrolysis activity"/>
    <property type="evidence" value="ECO:0007669"/>
    <property type="project" value="InterPro"/>
</dbReference>
<keyword evidence="2" id="KW-0813">Transport</keyword>
<dbReference type="Pfam" id="PF00005">
    <property type="entry name" value="ABC_tran"/>
    <property type="match status" value="1"/>
</dbReference>
<dbReference type="GO" id="GO:0005524">
    <property type="term" value="F:ATP binding"/>
    <property type="evidence" value="ECO:0007669"/>
    <property type="project" value="UniProtKB-KW"/>
</dbReference>
<dbReference type="Proteomes" id="UP000033092">
    <property type="component" value="Chromosome"/>
</dbReference>
<dbReference type="RefSeq" id="WP_148705705.1">
    <property type="nucleotide sequence ID" value="NZ_CP009507.1"/>
</dbReference>
<dbReference type="InterPro" id="IPR039421">
    <property type="entry name" value="Type_1_exporter"/>
</dbReference>
<dbReference type="InterPro" id="IPR011527">
    <property type="entry name" value="ABC1_TM_dom"/>
</dbReference>
<dbReference type="SUPFAM" id="SSF90123">
    <property type="entry name" value="ABC transporter transmembrane region"/>
    <property type="match status" value="1"/>
</dbReference>
<evidence type="ECO:0000256" key="5">
    <source>
        <dbReference type="ARBA" id="ARBA00022741"/>
    </source>
</evidence>
<dbReference type="InterPro" id="IPR003593">
    <property type="entry name" value="AAA+_ATPase"/>
</dbReference>
<dbReference type="GO" id="GO:0015421">
    <property type="term" value="F:ABC-type oligopeptide transporter activity"/>
    <property type="evidence" value="ECO:0007669"/>
    <property type="project" value="TreeGrafter"/>
</dbReference>
<evidence type="ECO:0000256" key="4">
    <source>
        <dbReference type="ARBA" id="ARBA00022692"/>
    </source>
</evidence>
<keyword evidence="7 9" id="KW-1133">Transmembrane helix</keyword>
<keyword evidence="3" id="KW-1003">Cell membrane</keyword>
<feature type="transmembrane region" description="Helical" evidence="9">
    <location>
        <begin position="281"/>
        <end position="303"/>
    </location>
</feature>
<dbReference type="KEGG" id="msz:MSSIH_2699"/>
<protein>
    <submittedName>
        <fullName evidence="12">ABC transporter ATP-binding protein</fullName>
    </submittedName>
</protein>
<dbReference type="GO" id="GO:0005886">
    <property type="term" value="C:plasma membrane"/>
    <property type="evidence" value="ECO:0007669"/>
    <property type="project" value="UniProtKB-SubCell"/>
</dbReference>
<accession>A0A0E3PFJ3</accession>
<evidence type="ECO:0000256" key="7">
    <source>
        <dbReference type="ARBA" id="ARBA00022989"/>
    </source>
</evidence>
<dbReference type="EMBL" id="CP009507">
    <property type="protein sequence ID" value="AKB33389.1"/>
    <property type="molecule type" value="Genomic_DNA"/>
</dbReference>
<dbReference type="Gene3D" id="3.40.50.300">
    <property type="entry name" value="P-loop containing nucleotide triphosphate hydrolases"/>
    <property type="match status" value="1"/>
</dbReference>
<dbReference type="InterPro" id="IPR017871">
    <property type="entry name" value="ABC_transporter-like_CS"/>
</dbReference>
<dbReference type="SMART" id="SM00382">
    <property type="entry name" value="AAA"/>
    <property type="match status" value="1"/>
</dbReference>
<feature type="transmembrane region" description="Helical" evidence="9">
    <location>
        <begin position="66"/>
        <end position="85"/>
    </location>
</feature>
<organism evidence="12 13">
    <name type="scientific">Methanosarcina siciliae HI350</name>
    <dbReference type="NCBI Taxonomy" id="1434119"/>
    <lineage>
        <taxon>Archaea</taxon>
        <taxon>Methanobacteriati</taxon>
        <taxon>Methanobacteriota</taxon>
        <taxon>Stenosarchaea group</taxon>
        <taxon>Methanomicrobia</taxon>
        <taxon>Methanosarcinales</taxon>
        <taxon>Methanosarcinaceae</taxon>
        <taxon>Methanosarcina</taxon>
    </lineage>
</organism>
<dbReference type="PROSITE" id="PS00211">
    <property type="entry name" value="ABC_TRANSPORTER_1"/>
    <property type="match status" value="1"/>
</dbReference>
<evidence type="ECO:0000256" key="1">
    <source>
        <dbReference type="ARBA" id="ARBA00004651"/>
    </source>
</evidence>
<evidence type="ECO:0000259" key="11">
    <source>
        <dbReference type="PROSITE" id="PS50929"/>
    </source>
</evidence>
<keyword evidence="4 9" id="KW-0812">Transmembrane</keyword>
<sequence length="594" mass="66572">MPKEKKKFILKRFMPYMGKKKVLLPLSLVLSGISAVLNILPFVLIWYITRDILSAPQSIDISNVSFYAWLAFASAIGGIIVYFCALMSSHLAAFHVEVGIQKVGMNKIMSMPLGFFDKHSSGKIRKIVNDGAGTTHTFLAHQLPDMAGSIVSPIILIALTFIVDWRMGLASFVPIILGFITMKFMMSSEGKKFQKMYFDSLEEMSSESVEYVRGIPIVKTFGQTVFSFKRFYNNITKYKEMVHAYTLLWRKPMSFYTIIMQSAAFFLIPVAIFLIGRGENLPLVLADFVFYILISPIFTMLLMKSMYFQQNTLIAEQAIDRLDNLLAYPGMSHSENTKNIQNHSLEFRNVAFSYEGSDKRAVDKISFKLNEGETVALVGPSGGGKTTISRLAARFWDADEGAVLVGGINVKDIPKKELMDNISFVFQNTRLFKGSLKENIVFGKDNVGEEELNKAIDFSQSREIIENLPDGLDTIIGSKGTYLSGGEQQRIALARATVKNAPIVLLDEATAFVDPENEHLIQKALKELSRGKTTLMIAHRLTSVREVNRILVIESGRIAEEGTHADLLNKGGIYKTMWDEYQKSVAWKIAAKAR</sequence>
<feature type="domain" description="ABC transporter" evidence="10">
    <location>
        <begin position="345"/>
        <end position="580"/>
    </location>
</feature>
<dbReference type="InterPro" id="IPR036640">
    <property type="entry name" value="ABC1_TM_sf"/>
</dbReference>
<dbReference type="AlphaFoldDB" id="A0A0E3PFJ3"/>
<name>A0A0E3PFJ3_9EURY</name>
<feature type="transmembrane region" description="Helical" evidence="9">
    <location>
        <begin position="21"/>
        <end position="46"/>
    </location>
</feature>
<proteinExistence type="predicted"/>
<evidence type="ECO:0000256" key="8">
    <source>
        <dbReference type="ARBA" id="ARBA00023136"/>
    </source>
</evidence>
<evidence type="ECO:0000313" key="13">
    <source>
        <dbReference type="Proteomes" id="UP000033092"/>
    </source>
</evidence>
<dbReference type="PROSITE" id="PS50893">
    <property type="entry name" value="ABC_TRANSPORTER_2"/>
    <property type="match status" value="1"/>
</dbReference>
<feature type="transmembrane region" description="Helical" evidence="9">
    <location>
        <begin position="169"/>
        <end position="186"/>
    </location>
</feature>
<comment type="subcellular location">
    <subcellularLocation>
        <location evidence="1">Cell membrane</location>
        <topology evidence="1">Multi-pass membrane protein</topology>
    </subcellularLocation>
</comment>
<feature type="transmembrane region" description="Helical" evidence="9">
    <location>
        <begin position="146"/>
        <end position="163"/>
    </location>
</feature>
<keyword evidence="6 12" id="KW-0067">ATP-binding</keyword>
<dbReference type="HOGENOM" id="CLU_000604_84_9_2"/>
<feature type="transmembrane region" description="Helical" evidence="9">
    <location>
        <begin position="255"/>
        <end position="275"/>
    </location>
</feature>
<evidence type="ECO:0000256" key="9">
    <source>
        <dbReference type="SAM" id="Phobius"/>
    </source>
</evidence>
<dbReference type="PATRIC" id="fig|1434119.4.peg.3541"/>
<dbReference type="InterPro" id="IPR027417">
    <property type="entry name" value="P-loop_NTPase"/>
</dbReference>
<dbReference type="Gene3D" id="1.20.1560.10">
    <property type="entry name" value="ABC transporter type 1, transmembrane domain"/>
    <property type="match status" value="1"/>
</dbReference>
<dbReference type="GeneID" id="41606844"/>
<evidence type="ECO:0000259" key="10">
    <source>
        <dbReference type="PROSITE" id="PS50893"/>
    </source>
</evidence>
<keyword evidence="5" id="KW-0547">Nucleotide-binding</keyword>
<gene>
    <name evidence="12" type="ORF">MSSIH_2699</name>
</gene>
<dbReference type="Pfam" id="PF00664">
    <property type="entry name" value="ABC_membrane"/>
    <property type="match status" value="1"/>
</dbReference>
<keyword evidence="8 9" id="KW-0472">Membrane</keyword>
<dbReference type="PANTHER" id="PTHR43394">
    <property type="entry name" value="ATP-DEPENDENT PERMEASE MDL1, MITOCHONDRIAL"/>
    <property type="match status" value="1"/>
</dbReference>
<reference evidence="12 13" key="1">
    <citation type="submission" date="2014-07" db="EMBL/GenBank/DDBJ databases">
        <title>Methanogenic archaea and the global carbon cycle.</title>
        <authorList>
            <person name="Henriksen J.R."/>
            <person name="Luke J."/>
            <person name="Reinhart S."/>
            <person name="Benedict M.N."/>
            <person name="Youngblut N.D."/>
            <person name="Metcalf M.E."/>
            <person name="Whitaker R.J."/>
            <person name="Metcalf W.W."/>
        </authorList>
    </citation>
    <scope>NUCLEOTIDE SEQUENCE [LARGE SCALE GENOMIC DNA]</scope>
    <source>
        <strain evidence="12 13">HI350</strain>
    </source>
</reference>
<feature type="domain" description="ABC transmembrane type-1" evidence="11">
    <location>
        <begin position="26"/>
        <end position="303"/>
    </location>
</feature>
<dbReference type="FunFam" id="3.40.50.300:FF:000221">
    <property type="entry name" value="Multidrug ABC transporter ATP-binding protein"/>
    <property type="match status" value="1"/>
</dbReference>
<dbReference type="InterPro" id="IPR003439">
    <property type="entry name" value="ABC_transporter-like_ATP-bd"/>
</dbReference>
<evidence type="ECO:0000256" key="2">
    <source>
        <dbReference type="ARBA" id="ARBA00022448"/>
    </source>
</evidence>
<dbReference type="PROSITE" id="PS50929">
    <property type="entry name" value="ABC_TM1F"/>
    <property type="match status" value="1"/>
</dbReference>
<dbReference type="SUPFAM" id="SSF52540">
    <property type="entry name" value="P-loop containing nucleoside triphosphate hydrolases"/>
    <property type="match status" value="1"/>
</dbReference>
<dbReference type="PANTHER" id="PTHR43394:SF1">
    <property type="entry name" value="ATP-BINDING CASSETTE SUB-FAMILY B MEMBER 10, MITOCHONDRIAL"/>
    <property type="match status" value="1"/>
</dbReference>
<evidence type="ECO:0000313" key="12">
    <source>
        <dbReference type="EMBL" id="AKB33389.1"/>
    </source>
</evidence>
<evidence type="ECO:0000256" key="3">
    <source>
        <dbReference type="ARBA" id="ARBA00022475"/>
    </source>
</evidence>
<evidence type="ECO:0000256" key="6">
    <source>
        <dbReference type="ARBA" id="ARBA00022840"/>
    </source>
</evidence>